<evidence type="ECO:0000256" key="1">
    <source>
        <dbReference type="ARBA" id="ARBA00008172"/>
    </source>
</evidence>
<keyword evidence="5" id="KW-0378">Hydrolase</keyword>
<keyword evidence="3" id="KW-0540">Nuclease</keyword>
<evidence type="ECO:0000256" key="3">
    <source>
        <dbReference type="ARBA" id="ARBA00022722"/>
    </source>
</evidence>
<evidence type="ECO:0000256" key="4">
    <source>
        <dbReference type="ARBA" id="ARBA00022759"/>
    </source>
</evidence>
<dbReference type="Pfam" id="PF06769">
    <property type="entry name" value="YoeB_toxin"/>
    <property type="match status" value="1"/>
</dbReference>
<comment type="caution">
    <text evidence="7">The sequence shown here is derived from an EMBL/GenBank/DDBJ whole genome shotgun (WGS) entry which is preliminary data.</text>
</comment>
<sequence length="89" mass="10349">MEIKFTPQAIEDIIFWKKTGNKTIHKKISTLIGDILKHPYEGIGKPHGLKYELTGKWAGEINKKDRLIYQMLNDDVLEIKSARGYYNDK</sequence>
<evidence type="ECO:0000256" key="6">
    <source>
        <dbReference type="ARBA" id="ARBA00030388"/>
    </source>
</evidence>
<gene>
    <name evidence="7" type="ORF">ACFX5E_14540</name>
</gene>
<dbReference type="RefSeq" id="WP_379855886.1">
    <property type="nucleotide sequence ID" value="NZ_JBHZPZ010000021.1"/>
</dbReference>
<evidence type="ECO:0000313" key="8">
    <source>
        <dbReference type="Proteomes" id="UP001600109"/>
    </source>
</evidence>
<dbReference type="EMBL" id="JBHZPZ010000021">
    <property type="protein sequence ID" value="MFE3869279.1"/>
    <property type="molecule type" value="Genomic_DNA"/>
</dbReference>
<dbReference type="PANTHER" id="PTHR38039">
    <property type="entry name" value="TOXIN YOEB"/>
    <property type="match status" value="1"/>
</dbReference>
<dbReference type="Gene3D" id="3.30.2310.20">
    <property type="entry name" value="RelE-like"/>
    <property type="match status" value="1"/>
</dbReference>
<comment type="similarity">
    <text evidence="1">Belongs to the YoeB family.</text>
</comment>
<keyword evidence="4" id="KW-0255">Endonuclease</keyword>
<dbReference type="InterPro" id="IPR009614">
    <property type="entry name" value="YoeB_toxin"/>
</dbReference>
<dbReference type="Proteomes" id="UP001600109">
    <property type="component" value="Unassembled WGS sequence"/>
</dbReference>
<organism evidence="7 8">
    <name type="scientific">Flavobacterium xylosi</name>
    <dbReference type="NCBI Taxonomy" id="3230415"/>
    <lineage>
        <taxon>Bacteria</taxon>
        <taxon>Pseudomonadati</taxon>
        <taxon>Bacteroidota</taxon>
        <taxon>Flavobacteriia</taxon>
        <taxon>Flavobacteriales</taxon>
        <taxon>Flavobacteriaceae</taxon>
        <taxon>Flavobacterium</taxon>
    </lineage>
</organism>
<proteinExistence type="inferred from homology"/>
<dbReference type="NCBIfam" id="TIGR02116">
    <property type="entry name" value="toxin_Txe_YoeB"/>
    <property type="match status" value="1"/>
</dbReference>
<evidence type="ECO:0000256" key="2">
    <source>
        <dbReference type="ARBA" id="ARBA00022649"/>
    </source>
</evidence>
<name>A0ABW6I100_9FLAO</name>
<reference evidence="7 8" key="1">
    <citation type="submission" date="2024-06" db="EMBL/GenBank/DDBJ databases">
        <title>Flavobacterium spp. isolated from glacier.</title>
        <authorList>
            <person name="Han D."/>
        </authorList>
    </citation>
    <scope>NUCLEOTIDE SEQUENCE [LARGE SCALE GENOMIC DNA]</scope>
    <source>
        <strain evidence="7 8">LS2P90</strain>
    </source>
</reference>
<accession>A0ABW6I100</accession>
<evidence type="ECO:0000313" key="7">
    <source>
        <dbReference type="EMBL" id="MFE3869279.1"/>
    </source>
</evidence>
<dbReference type="InterPro" id="IPR035093">
    <property type="entry name" value="RelE/ParE_toxin_dom_sf"/>
</dbReference>
<evidence type="ECO:0000256" key="5">
    <source>
        <dbReference type="ARBA" id="ARBA00022801"/>
    </source>
</evidence>
<dbReference type="SUPFAM" id="SSF143011">
    <property type="entry name" value="RelE-like"/>
    <property type="match status" value="1"/>
</dbReference>
<protein>
    <recommendedName>
        <fullName evidence="6">Putative mRNA interferase YoeB</fullName>
    </recommendedName>
</protein>
<keyword evidence="2" id="KW-1277">Toxin-antitoxin system</keyword>
<dbReference type="PANTHER" id="PTHR38039:SF1">
    <property type="entry name" value="TOXIN YOEB"/>
    <property type="match status" value="1"/>
</dbReference>
<keyword evidence="8" id="KW-1185">Reference proteome</keyword>